<evidence type="ECO:0000259" key="6">
    <source>
        <dbReference type="Pfam" id="PF12867"/>
    </source>
</evidence>
<protein>
    <recommendedName>
        <fullName evidence="5">Putative metal-dependent hydrolase SD70_18585</fullName>
        <ecNumber evidence="5">3.-.-.-</ecNumber>
    </recommendedName>
</protein>
<name>A0ABR5AFI3_9BACL</name>
<comment type="similarity">
    <text evidence="5">Belongs to the metal hydrolase YfiT family.</text>
</comment>
<feature type="binding site" evidence="5">
    <location>
        <position position="161"/>
    </location>
    <ligand>
        <name>Zn(2+)</name>
        <dbReference type="ChEBI" id="CHEBI:29105"/>
    </ligand>
</feature>
<sequence length="174" mass="19681">MEPNLQYPIGKFKYEGADAVQLASWIADIAALPERLRAAVQGLSAEQLDTPYRPGGWTVRQVVHHVADSHMNSFTRFKLALTENNPTIKPYDEAAWAELDDGRIADPALSLALLDALHSRWTQLLRSMTPQQFERTFHHPENGPQPLARATGLYAWHGKHHTAHITSLRERMGW</sequence>
<keyword evidence="1 5" id="KW-0963">Cytoplasm</keyword>
<evidence type="ECO:0000256" key="4">
    <source>
        <dbReference type="ARBA" id="ARBA00022833"/>
    </source>
</evidence>
<feature type="binding site" evidence="5">
    <location>
        <position position="157"/>
    </location>
    <ligand>
        <name>Zn(2+)</name>
        <dbReference type="ChEBI" id="CHEBI:29105"/>
    </ligand>
</feature>
<dbReference type="EMBL" id="JXAK01000033">
    <property type="protein sequence ID" value="KIL39652.1"/>
    <property type="molecule type" value="Genomic_DNA"/>
</dbReference>
<comment type="function">
    <text evidence="5">Possible metal-dependent hydrolase.</text>
</comment>
<keyword evidence="3 5" id="KW-0378">Hydrolase</keyword>
<dbReference type="EC" id="3.-.-.-" evidence="5"/>
<dbReference type="InterPro" id="IPR023774">
    <property type="entry name" value="Put_metal_dep_hydrolase_YfiT"/>
</dbReference>
<evidence type="ECO:0000313" key="8">
    <source>
        <dbReference type="Proteomes" id="UP000031967"/>
    </source>
</evidence>
<gene>
    <name evidence="7" type="ORF">SD70_18585</name>
</gene>
<dbReference type="InterPro" id="IPR024775">
    <property type="entry name" value="DinB-like"/>
</dbReference>
<proteinExistence type="inferred from homology"/>
<evidence type="ECO:0000256" key="2">
    <source>
        <dbReference type="ARBA" id="ARBA00022723"/>
    </source>
</evidence>
<feature type="binding site" evidence="5">
    <location>
        <position position="65"/>
    </location>
    <ligand>
        <name>Zn(2+)</name>
        <dbReference type="ChEBI" id="CHEBI:29105"/>
    </ligand>
</feature>
<keyword evidence="8" id="KW-1185">Reference proteome</keyword>
<dbReference type="Proteomes" id="UP000031967">
    <property type="component" value="Unassembled WGS sequence"/>
</dbReference>
<dbReference type="Pfam" id="PF12867">
    <property type="entry name" value="DinB_2"/>
    <property type="match status" value="1"/>
</dbReference>
<dbReference type="SUPFAM" id="SSF109854">
    <property type="entry name" value="DinB/YfiT-like putative metalloenzymes"/>
    <property type="match status" value="1"/>
</dbReference>
<comment type="cofactor">
    <cofactor evidence="5">
        <name>Zn(2+)</name>
        <dbReference type="ChEBI" id="CHEBI:29105"/>
    </cofactor>
    <text evidence="5">Binds 1 zinc ion per subunit.</text>
</comment>
<dbReference type="HAMAP" id="MF_01256">
    <property type="entry name" value="YfiT_hydrol"/>
    <property type="match status" value="1"/>
</dbReference>
<organism evidence="7 8">
    <name type="scientific">Gordoniibacillus kamchatkensis</name>
    <dbReference type="NCBI Taxonomy" id="1590651"/>
    <lineage>
        <taxon>Bacteria</taxon>
        <taxon>Bacillati</taxon>
        <taxon>Bacillota</taxon>
        <taxon>Bacilli</taxon>
        <taxon>Bacillales</taxon>
        <taxon>Paenibacillaceae</taxon>
        <taxon>Gordoniibacillus</taxon>
    </lineage>
</organism>
<accession>A0ABR5AFI3</accession>
<comment type="subcellular location">
    <subcellularLocation>
        <location evidence="5">Cytoplasm</location>
    </subcellularLocation>
</comment>
<evidence type="ECO:0000313" key="7">
    <source>
        <dbReference type="EMBL" id="KIL39652.1"/>
    </source>
</evidence>
<dbReference type="RefSeq" id="WP_041049021.1">
    <property type="nucleotide sequence ID" value="NZ_JXAK01000033.1"/>
</dbReference>
<evidence type="ECO:0000256" key="3">
    <source>
        <dbReference type="ARBA" id="ARBA00022801"/>
    </source>
</evidence>
<evidence type="ECO:0000256" key="1">
    <source>
        <dbReference type="ARBA" id="ARBA00022490"/>
    </source>
</evidence>
<keyword evidence="2 5" id="KW-0479">Metal-binding</keyword>
<dbReference type="NCBIfam" id="NF009807">
    <property type="entry name" value="PRK13291.1"/>
    <property type="match status" value="1"/>
</dbReference>
<evidence type="ECO:0000256" key="5">
    <source>
        <dbReference type="HAMAP-Rule" id="MF_01256"/>
    </source>
</evidence>
<reference evidence="7 8" key="1">
    <citation type="submission" date="2014-12" db="EMBL/GenBank/DDBJ databases">
        <title>Draft genome sequence of Paenibacillus kamchatkensis strain B-2647.</title>
        <authorList>
            <person name="Karlyshev A.V."/>
            <person name="Kudryashova E.B."/>
        </authorList>
    </citation>
    <scope>NUCLEOTIDE SEQUENCE [LARGE SCALE GENOMIC DNA]</scope>
    <source>
        <strain evidence="7 8">VKM B-2647</strain>
    </source>
</reference>
<dbReference type="Gene3D" id="1.20.120.450">
    <property type="entry name" value="dinb family like domain"/>
    <property type="match status" value="1"/>
</dbReference>
<comment type="subunit">
    <text evidence="5">Homodimer.</text>
</comment>
<dbReference type="GO" id="GO:0016787">
    <property type="term" value="F:hydrolase activity"/>
    <property type="evidence" value="ECO:0007669"/>
    <property type="project" value="UniProtKB-KW"/>
</dbReference>
<feature type="domain" description="DinB-like" evidence="6">
    <location>
        <begin position="32"/>
        <end position="165"/>
    </location>
</feature>
<comment type="caution">
    <text evidence="7">The sequence shown here is derived from an EMBL/GenBank/DDBJ whole genome shotgun (WGS) entry which is preliminary data.</text>
</comment>
<dbReference type="InterPro" id="IPR034660">
    <property type="entry name" value="DinB/YfiT-like"/>
</dbReference>
<keyword evidence="4 5" id="KW-0862">Zinc</keyword>